<evidence type="ECO:0000313" key="10">
    <source>
        <dbReference type="EMBL" id="KAL1537924.1"/>
    </source>
</evidence>
<dbReference type="InterPro" id="IPR001841">
    <property type="entry name" value="Znf_RING"/>
</dbReference>
<evidence type="ECO:0000256" key="3">
    <source>
        <dbReference type="ARBA" id="ARBA00022679"/>
    </source>
</evidence>
<dbReference type="GO" id="GO:0061630">
    <property type="term" value="F:ubiquitin protein ligase activity"/>
    <property type="evidence" value="ECO:0007669"/>
    <property type="project" value="UniProtKB-EC"/>
</dbReference>
<dbReference type="PANTHER" id="PTHR22937:SF222">
    <property type="entry name" value="RING-TYPE E3 UBIQUITIN TRANSFERASE"/>
    <property type="match status" value="1"/>
</dbReference>
<evidence type="ECO:0000256" key="8">
    <source>
        <dbReference type="PROSITE-ProRule" id="PRU00175"/>
    </source>
</evidence>
<keyword evidence="5 8" id="KW-0863">Zinc-finger</keyword>
<keyword evidence="10" id="KW-0012">Acyltransferase</keyword>
<dbReference type="PROSITE" id="PS50089">
    <property type="entry name" value="ZF_RING_2"/>
    <property type="match status" value="1"/>
</dbReference>
<evidence type="ECO:0000256" key="2">
    <source>
        <dbReference type="ARBA" id="ARBA00012483"/>
    </source>
</evidence>
<keyword evidence="6" id="KW-0833">Ubl conjugation pathway</keyword>
<evidence type="ECO:0000256" key="6">
    <source>
        <dbReference type="ARBA" id="ARBA00022786"/>
    </source>
</evidence>
<proteinExistence type="predicted"/>
<keyword evidence="11" id="KW-1185">Reference proteome</keyword>
<dbReference type="Gene3D" id="3.30.40.10">
    <property type="entry name" value="Zinc/RING finger domain, C3HC4 (zinc finger)"/>
    <property type="match status" value="1"/>
</dbReference>
<dbReference type="Pfam" id="PF13639">
    <property type="entry name" value="zf-RING_2"/>
    <property type="match status" value="1"/>
</dbReference>
<dbReference type="AlphaFoldDB" id="A0ABD1G442"/>
<gene>
    <name evidence="10" type="ORF">AAHA92_26724</name>
</gene>
<dbReference type="EC" id="2.3.2.27" evidence="2"/>
<reference evidence="10 11" key="1">
    <citation type="submission" date="2024-06" db="EMBL/GenBank/DDBJ databases">
        <title>A chromosome level genome sequence of Diviner's sage (Salvia divinorum).</title>
        <authorList>
            <person name="Ford S.A."/>
            <person name="Ro D.-K."/>
            <person name="Ness R.W."/>
            <person name="Phillips M.A."/>
        </authorList>
    </citation>
    <scope>NUCLEOTIDE SEQUENCE [LARGE SCALE GENOMIC DNA]</scope>
    <source>
        <strain evidence="10">SAF-2024a</strain>
        <tissue evidence="10">Leaf</tissue>
    </source>
</reference>
<dbReference type="EMBL" id="JBEAFC010000010">
    <property type="protein sequence ID" value="KAL1537924.1"/>
    <property type="molecule type" value="Genomic_DNA"/>
</dbReference>
<accession>A0ABD1G442</accession>
<evidence type="ECO:0000256" key="1">
    <source>
        <dbReference type="ARBA" id="ARBA00000900"/>
    </source>
</evidence>
<dbReference type="InterPro" id="IPR045191">
    <property type="entry name" value="MBR1/2-like"/>
</dbReference>
<evidence type="ECO:0000313" key="11">
    <source>
        <dbReference type="Proteomes" id="UP001567538"/>
    </source>
</evidence>
<evidence type="ECO:0000256" key="7">
    <source>
        <dbReference type="ARBA" id="ARBA00022833"/>
    </source>
</evidence>
<comment type="caution">
    <text evidence="10">The sequence shown here is derived from an EMBL/GenBank/DDBJ whole genome shotgun (WGS) entry which is preliminary data.</text>
</comment>
<evidence type="ECO:0000256" key="4">
    <source>
        <dbReference type="ARBA" id="ARBA00022723"/>
    </source>
</evidence>
<keyword evidence="4" id="KW-0479">Metal-binding</keyword>
<keyword evidence="7" id="KW-0862">Zinc</keyword>
<keyword evidence="3 10" id="KW-0808">Transferase</keyword>
<dbReference type="GO" id="GO:0008270">
    <property type="term" value="F:zinc ion binding"/>
    <property type="evidence" value="ECO:0007669"/>
    <property type="project" value="UniProtKB-KW"/>
</dbReference>
<dbReference type="SUPFAM" id="SSF57850">
    <property type="entry name" value="RING/U-box"/>
    <property type="match status" value="1"/>
</dbReference>
<name>A0ABD1G442_SALDI</name>
<dbReference type="Proteomes" id="UP001567538">
    <property type="component" value="Unassembled WGS sequence"/>
</dbReference>
<feature type="domain" description="RING-type" evidence="9">
    <location>
        <begin position="444"/>
        <end position="485"/>
    </location>
</feature>
<evidence type="ECO:0000259" key="9">
    <source>
        <dbReference type="PROSITE" id="PS50089"/>
    </source>
</evidence>
<dbReference type="PANTHER" id="PTHR22937">
    <property type="entry name" value="E3 UBIQUITIN-PROTEIN LIGASE RNF165"/>
    <property type="match status" value="1"/>
</dbReference>
<sequence length="491" mass="53949">MGHRNIQFMRHVIDLENDQGPGQQPPDPYIFYPSVPNFPQTNLQSVVPAPGSQCNFSIHPIAEYHDNAVFYGMPPYNGVPPHYNPYMAPPSGRRDFPVQVNHGAPDQFPLSATHGIVGIPTDSYCRNMPCSDGVRGVPSYYHQNASAGPSSSVTPIIARPAEPDITRANTASYVPLEYGGNNVSMVGVQSVQAHNANRAIHGNYIAPPVQLPGNPWLDSNFHANNGNAAWPHSCNLPYELASANGVCVEAGVQGYPLRAINRAPAGFMHPPYGPGHPSQHHPTQPLQLLTVNRPSNRIPTNSSLNTGINPTLDVVDVGPTFLAPVPPTGFRLYRPHRREIIIDPNIRHRNLPHLRVLPEDEVALLEISGHHEVGATVDQHRDLRLDIDHMSYEELLALGEQMGSVGTGLSQEFVQNNLKVRTFKPSPTRVELEATNDEQRTNFCVVCQSDYESEQKIGTLGCGHEYHSDCIKKWLLVKNSCPVCKSPALKV</sequence>
<dbReference type="InterPro" id="IPR013083">
    <property type="entry name" value="Znf_RING/FYVE/PHD"/>
</dbReference>
<protein>
    <recommendedName>
        <fullName evidence="2">RING-type E3 ubiquitin transferase</fullName>
        <ecNumber evidence="2">2.3.2.27</ecNumber>
    </recommendedName>
</protein>
<dbReference type="SMART" id="SM00184">
    <property type="entry name" value="RING"/>
    <property type="match status" value="1"/>
</dbReference>
<evidence type="ECO:0000256" key="5">
    <source>
        <dbReference type="ARBA" id="ARBA00022771"/>
    </source>
</evidence>
<organism evidence="10 11">
    <name type="scientific">Salvia divinorum</name>
    <name type="common">Maria pastora</name>
    <name type="synonym">Diviner's sage</name>
    <dbReference type="NCBI Taxonomy" id="28513"/>
    <lineage>
        <taxon>Eukaryota</taxon>
        <taxon>Viridiplantae</taxon>
        <taxon>Streptophyta</taxon>
        <taxon>Embryophyta</taxon>
        <taxon>Tracheophyta</taxon>
        <taxon>Spermatophyta</taxon>
        <taxon>Magnoliopsida</taxon>
        <taxon>eudicotyledons</taxon>
        <taxon>Gunneridae</taxon>
        <taxon>Pentapetalae</taxon>
        <taxon>asterids</taxon>
        <taxon>lamiids</taxon>
        <taxon>Lamiales</taxon>
        <taxon>Lamiaceae</taxon>
        <taxon>Nepetoideae</taxon>
        <taxon>Mentheae</taxon>
        <taxon>Salviinae</taxon>
        <taxon>Salvia</taxon>
        <taxon>Salvia subgen. Calosphace</taxon>
    </lineage>
</organism>
<comment type="catalytic activity">
    <reaction evidence="1">
        <text>S-ubiquitinyl-[E2 ubiquitin-conjugating enzyme]-L-cysteine + [acceptor protein]-L-lysine = [E2 ubiquitin-conjugating enzyme]-L-cysteine + N(6)-ubiquitinyl-[acceptor protein]-L-lysine.</text>
        <dbReference type="EC" id="2.3.2.27"/>
    </reaction>
</comment>